<dbReference type="EMBL" id="CP155447">
    <property type="protein sequence ID" value="XBH04820.1"/>
    <property type="molecule type" value="Genomic_DNA"/>
</dbReference>
<feature type="domain" description="Sulfatase N-terminal" evidence="7">
    <location>
        <begin position="75"/>
        <end position="493"/>
    </location>
</feature>
<dbReference type="AlphaFoldDB" id="A0AAU7CIE6"/>
<evidence type="ECO:0000259" key="7">
    <source>
        <dbReference type="Pfam" id="PF00884"/>
    </source>
</evidence>
<dbReference type="RefSeq" id="WP_406697619.1">
    <property type="nucleotide sequence ID" value="NZ_CP155447.1"/>
</dbReference>
<feature type="chain" id="PRO_5043907669" evidence="6">
    <location>
        <begin position="29"/>
        <end position="799"/>
    </location>
</feature>
<feature type="compositionally biased region" description="Polar residues" evidence="5">
    <location>
        <begin position="48"/>
        <end position="59"/>
    </location>
</feature>
<dbReference type="PROSITE" id="PS00523">
    <property type="entry name" value="SULFATASE_1"/>
    <property type="match status" value="1"/>
</dbReference>
<protein>
    <submittedName>
        <fullName evidence="8">Arylsulfatase</fullName>
        <ecNumber evidence="8">3.1.6.-</ecNumber>
    </submittedName>
</protein>
<keyword evidence="2" id="KW-0479">Metal-binding</keyword>
<evidence type="ECO:0000256" key="6">
    <source>
        <dbReference type="SAM" id="SignalP"/>
    </source>
</evidence>
<dbReference type="InterPro" id="IPR024607">
    <property type="entry name" value="Sulfatase_CS"/>
</dbReference>
<evidence type="ECO:0000256" key="4">
    <source>
        <dbReference type="ARBA" id="ARBA00022837"/>
    </source>
</evidence>
<dbReference type="SUPFAM" id="SSF53649">
    <property type="entry name" value="Alkaline phosphatase-like"/>
    <property type="match status" value="1"/>
</dbReference>
<keyword evidence="4" id="KW-0106">Calcium</keyword>
<gene>
    <name evidence="8" type="ORF">V5E97_02025</name>
</gene>
<reference evidence="8" key="1">
    <citation type="submission" date="2024-05" db="EMBL/GenBank/DDBJ databases">
        <title>Planctomycetes of the genus Singulisphaera possess chitinolytic capabilities.</title>
        <authorList>
            <person name="Ivanova A."/>
        </authorList>
    </citation>
    <scope>NUCLEOTIDE SEQUENCE</scope>
    <source>
        <strain evidence="8">Ch08T</strain>
    </source>
</reference>
<comment type="similarity">
    <text evidence="1">Belongs to the sulfatase family.</text>
</comment>
<dbReference type="Gene3D" id="3.30.1120.10">
    <property type="match status" value="1"/>
</dbReference>
<dbReference type="InterPro" id="IPR017850">
    <property type="entry name" value="Alkaline_phosphatase_core_sf"/>
</dbReference>
<dbReference type="CDD" id="cd16025">
    <property type="entry name" value="PAS_like"/>
    <property type="match status" value="1"/>
</dbReference>
<dbReference type="InterPro" id="IPR050738">
    <property type="entry name" value="Sulfatase"/>
</dbReference>
<feature type="region of interest" description="Disordered" evidence="5">
    <location>
        <begin position="47"/>
        <end position="67"/>
    </location>
</feature>
<dbReference type="Gene3D" id="3.40.720.10">
    <property type="entry name" value="Alkaline Phosphatase, subunit A"/>
    <property type="match status" value="1"/>
</dbReference>
<evidence type="ECO:0000256" key="2">
    <source>
        <dbReference type="ARBA" id="ARBA00022723"/>
    </source>
</evidence>
<dbReference type="InterPro" id="IPR000917">
    <property type="entry name" value="Sulfatase_N"/>
</dbReference>
<dbReference type="Pfam" id="PF00884">
    <property type="entry name" value="Sulfatase"/>
    <property type="match status" value="1"/>
</dbReference>
<dbReference type="PANTHER" id="PTHR42693:SF43">
    <property type="entry name" value="BLL2667 PROTEIN"/>
    <property type="match status" value="1"/>
</dbReference>
<organism evidence="8">
    <name type="scientific">Singulisphaera sp. Ch08</name>
    <dbReference type="NCBI Taxonomy" id="3120278"/>
    <lineage>
        <taxon>Bacteria</taxon>
        <taxon>Pseudomonadati</taxon>
        <taxon>Planctomycetota</taxon>
        <taxon>Planctomycetia</taxon>
        <taxon>Isosphaerales</taxon>
        <taxon>Isosphaeraceae</taxon>
        <taxon>Singulisphaera</taxon>
    </lineage>
</organism>
<keyword evidence="3 8" id="KW-0378">Hydrolase</keyword>
<keyword evidence="6" id="KW-0732">Signal</keyword>
<dbReference type="GO" id="GO:0016787">
    <property type="term" value="F:hydrolase activity"/>
    <property type="evidence" value="ECO:0007669"/>
    <property type="project" value="UniProtKB-KW"/>
</dbReference>
<evidence type="ECO:0000256" key="3">
    <source>
        <dbReference type="ARBA" id="ARBA00022801"/>
    </source>
</evidence>
<evidence type="ECO:0000313" key="8">
    <source>
        <dbReference type="EMBL" id="XBH04820.1"/>
    </source>
</evidence>
<sequence>MRSTLIWEIPVKTSAVLTALLAHGLAFAAPFALRASAQEVLPFPPTPSASTAGLSMQDSSYKKRVDPQRLPKDAPNILVILIDDVGPGLPSTYGGEIHTPTLDRVHKAGISYNRFHSTAMCSPTRGSLLTGRNHTRIGNGQICELANDWDGFSGIIPKHSATGAEVLKAYGYKTGAWGKWHNTPAEQTTAAGPFDYWPTGYGFEYFYGFLAGEASQYEPNLVRNTTIVHPNKTPKQGYHLTEDIADDAVNWLREQQAFAPDKPFFMYWATGAAHGPHHIMKEWADKYQGKFDDGWDKYRERAFAKQKAMGWIPQNAQLTPRPATLASWDSIPENEKPFQRRLMEVFAGFAAHADYNAGRVIAEIEQQGKLDNTLIFYIWGDNGSSAEGQNGTLSELLAQNGIPTKIEQHIKAMNELGGLDVLGSPKTDNMYHAGWAWAGSTPYKSTKLVGAHFGGTRQPMAVAWPKVIKHDDTPRAQFHHVNDVVPTLYDILKIAPPQVVNGVPQGPIDGISFAYTFADPKAKGRKPTQFFDIMGSRGIYHQGWFASVFGPRTPWLPGRPDISKWDPEEDTWELYNLDEDWSQANDLAAKMPGKLDHMKALFLAESAKNQNLPIGGGLWTMLHPEDGPSTPYTDWTFSGSVTRMPEFAAPKIGKLDNVVSMDVEVPANANGVLYALGAFSGGLSCYVKDGILSYEYNLFEIDRTQIKAKEKLAAGKARIEVETKLLAAHPGAPAQITLKVNGKEVATGKVPITAPLAFTANDCLDFGSDLGSPVSLDYFDQAPFKFNGTLGRSTIKYVK</sequence>
<accession>A0AAU7CIE6</accession>
<feature type="signal peptide" evidence="6">
    <location>
        <begin position="1"/>
        <end position="28"/>
    </location>
</feature>
<dbReference type="GO" id="GO:0046872">
    <property type="term" value="F:metal ion binding"/>
    <property type="evidence" value="ECO:0007669"/>
    <property type="project" value="UniProtKB-KW"/>
</dbReference>
<dbReference type="EC" id="3.1.6.-" evidence="8"/>
<dbReference type="PANTHER" id="PTHR42693">
    <property type="entry name" value="ARYLSULFATASE FAMILY MEMBER"/>
    <property type="match status" value="1"/>
</dbReference>
<name>A0AAU7CIE6_9BACT</name>
<proteinExistence type="inferred from homology"/>
<evidence type="ECO:0000256" key="1">
    <source>
        <dbReference type="ARBA" id="ARBA00008779"/>
    </source>
</evidence>
<evidence type="ECO:0000256" key="5">
    <source>
        <dbReference type="SAM" id="MobiDB-lite"/>
    </source>
</evidence>